<name>A0A4R1YFJ9_9RHOB</name>
<gene>
    <name evidence="2" type="ORF">EV216_1468</name>
</gene>
<keyword evidence="1" id="KW-1133">Transmembrane helix</keyword>
<dbReference type="OrthoDB" id="7870074at2"/>
<keyword evidence="1" id="KW-0472">Membrane</keyword>
<proteinExistence type="predicted"/>
<feature type="transmembrane region" description="Helical" evidence="1">
    <location>
        <begin position="52"/>
        <end position="71"/>
    </location>
</feature>
<dbReference type="AlphaFoldDB" id="A0A4R1YFJ9"/>
<evidence type="ECO:0000256" key="1">
    <source>
        <dbReference type="SAM" id="Phobius"/>
    </source>
</evidence>
<protein>
    <submittedName>
        <fullName evidence="2">Uncharacterized protein</fullName>
    </submittedName>
</protein>
<feature type="transmembrane region" description="Helical" evidence="1">
    <location>
        <begin position="7"/>
        <end position="24"/>
    </location>
</feature>
<dbReference type="EMBL" id="SLVM01000046">
    <property type="protein sequence ID" value="TCM74914.1"/>
    <property type="molecule type" value="Genomic_DNA"/>
</dbReference>
<accession>A0A4R1YFJ9</accession>
<reference evidence="2 3" key="1">
    <citation type="submission" date="2019-03" db="EMBL/GenBank/DDBJ databases">
        <title>Genomic Encyclopedia of Type Strains, Phase IV (KMG-IV): sequencing the most valuable type-strain genomes for metagenomic binning, comparative biology and taxonomic classification.</title>
        <authorList>
            <person name="Goeker M."/>
        </authorList>
    </citation>
    <scope>NUCLEOTIDE SEQUENCE [LARGE SCALE GENOMIC DNA]</scope>
    <source>
        <strain evidence="2 3">DSM 21153</strain>
    </source>
</reference>
<organism evidence="2 3">
    <name type="scientific">Rhodovulum steppense</name>
    <dbReference type="NCBI Taxonomy" id="540251"/>
    <lineage>
        <taxon>Bacteria</taxon>
        <taxon>Pseudomonadati</taxon>
        <taxon>Pseudomonadota</taxon>
        <taxon>Alphaproteobacteria</taxon>
        <taxon>Rhodobacterales</taxon>
        <taxon>Paracoccaceae</taxon>
        <taxon>Rhodovulum</taxon>
    </lineage>
</organism>
<evidence type="ECO:0000313" key="3">
    <source>
        <dbReference type="Proteomes" id="UP000295277"/>
    </source>
</evidence>
<sequence length="95" mass="10283">MPEFLELYPWVVLGVAISILLPVLRKALPQPEGKAAGLEGMLPRVWRVARPYLALGLFSCLAGLIVLAALADQITQWNAALLAGYAADSTLQKLR</sequence>
<comment type="caution">
    <text evidence="2">The sequence shown here is derived from an EMBL/GenBank/DDBJ whole genome shotgun (WGS) entry which is preliminary data.</text>
</comment>
<keyword evidence="3" id="KW-1185">Reference proteome</keyword>
<evidence type="ECO:0000313" key="2">
    <source>
        <dbReference type="EMBL" id="TCM74914.1"/>
    </source>
</evidence>
<dbReference type="Proteomes" id="UP000295277">
    <property type="component" value="Unassembled WGS sequence"/>
</dbReference>
<dbReference type="RefSeq" id="WP_132697155.1">
    <property type="nucleotide sequence ID" value="NZ_SLVM01000046.1"/>
</dbReference>
<keyword evidence="1" id="KW-0812">Transmembrane</keyword>